<dbReference type="GO" id="GO:0032259">
    <property type="term" value="P:methylation"/>
    <property type="evidence" value="ECO:0007669"/>
    <property type="project" value="UniProtKB-KW"/>
</dbReference>
<dbReference type="EMBL" id="VDMB01000009">
    <property type="protein sequence ID" value="TYT74731.1"/>
    <property type="molecule type" value="Genomic_DNA"/>
</dbReference>
<dbReference type="PROSITE" id="PS00092">
    <property type="entry name" value="N6_MTASE"/>
    <property type="match status" value="1"/>
</dbReference>
<dbReference type="OrthoDB" id="9761012at2"/>
<evidence type="ECO:0000259" key="5">
    <source>
        <dbReference type="Pfam" id="PF20464"/>
    </source>
</evidence>
<dbReference type="InterPro" id="IPR046816">
    <property type="entry name" value="MmeI_Mtase"/>
</dbReference>
<dbReference type="Pfam" id="PF20464">
    <property type="entry name" value="MmeI_N"/>
    <property type="match status" value="1"/>
</dbReference>
<dbReference type="GO" id="GO:0009007">
    <property type="term" value="F:site-specific DNA-methyltransferase (adenine-specific) activity"/>
    <property type="evidence" value="ECO:0007669"/>
    <property type="project" value="UniProtKB-EC"/>
</dbReference>
<comment type="catalytic activity">
    <reaction evidence="4">
        <text>a 2'-deoxyadenosine in DNA + S-adenosyl-L-methionine = an N(6)-methyl-2'-deoxyadenosine in DNA + S-adenosyl-L-homocysteine + H(+)</text>
        <dbReference type="Rhea" id="RHEA:15197"/>
        <dbReference type="Rhea" id="RHEA-COMP:12418"/>
        <dbReference type="Rhea" id="RHEA-COMP:12419"/>
        <dbReference type="ChEBI" id="CHEBI:15378"/>
        <dbReference type="ChEBI" id="CHEBI:57856"/>
        <dbReference type="ChEBI" id="CHEBI:59789"/>
        <dbReference type="ChEBI" id="CHEBI:90615"/>
        <dbReference type="ChEBI" id="CHEBI:90616"/>
        <dbReference type="EC" id="2.1.1.72"/>
    </reaction>
</comment>
<dbReference type="Pfam" id="PF20465">
    <property type="entry name" value="MmeI_hel"/>
    <property type="match status" value="1"/>
</dbReference>
<evidence type="ECO:0000259" key="6">
    <source>
        <dbReference type="Pfam" id="PF20465"/>
    </source>
</evidence>
<dbReference type="SUPFAM" id="SSF53335">
    <property type="entry name" value="S-adenosyl-L-methionine-dependent methyltransferases"/>
    <property type="match status" value="1"/>
</dbReference>
<dbReference type="InterPro" id="IPR050953">
    <property type="entry name" value="N4_N6_ade-DNA_methylase"/>
</dbReference>
<evidence type="ECO:0000313" key="10">
    <source>
        <dbReference type="EMBL" id="TYT74731.1"/>
    </source>
</evidence>
<keyword evidence="3 10" id="KW-0808">Transferase</keyword>
<dbReference type="Gene3D" id="3.40.50.150">
    <property type="entry name" value="Vaccinia Virus protein VP39"/>
    <property type="match status" value="1"/>
</dbReference>
<keyword evidence="11" id="KW-1185">Reference proteome</keyword>
<protein>
    <recommendedName>
        <fullName evidence="1">site-specific DNA-methyltransferase (adenine-specific)</fullName>
        <ecNumber evidence="1">2.1.1.72</ecNumber>
    </recommendedName>
</protein>
<sequence length="916" mass="104284">MAPTWSHIQKQAEQFVLKYRNSTREQADSKVFIRDFLVDLYGIDPIQAGNYERQVGKLGNKYGFIDYFLPGKLVIEFKSAGKDLDLALLQALDYHQGLAQEERPRYILTCDFAHFHLHDLLDKANDLEFSLEDLPKYVKAFGFLIDHESEYAEPEKLVDIRAAELMGSLHDELKESGYGGHDLEVLLVRLLFCLFADDTGIFEFHAFQTLIQKRTHPDGSNLFSELAAFFDTLNKPENKRLKNLPDYLAGFPYINGKLFEETISTVYANAKIRDILLSCSGEDWSAISPAIFGSLFQTVMEEDQDGKRRNLGAHYTSENNILKLIRPLFLDELYAGLEACGSNRAKLEKFHDRLASLRFLDPACGCGNFLIIAYRELRRLEMKVLDLLYPKNRQGHRQLVLDIGPIIKVNVDQFYGIELEEFPAQVAQVAMWLMDHLMNREVSSLFGRTFTRLPLVKSAAIQHGNALTLEWPKVDCILGNPPFVGAKYMDASQKKDVSLVFKGIKNSGLLDYVAAWYVKAARGMKKTPVKCAFVSTNSICQGEQVGVLWSWMLDQGMKIFFVHRTFQWSNEARGKAAVHCVIVGFTHGDLPSKQIFEYENIKGEPESIQVKNINPYLVDAPDVVVQNRKNPLCPVPQIGIGNKPIDGGHYLFTEEEKASFLAVEPKAAPYFRRWLGAHEFLNGYHRYCLWLGDCPPKELRKMPECLKRIEAVRELRKNSKSKPTQKLAETPTRFHVENMPDGEYLIIPEVSSERRFYIPIGFEMSDTLASNKLRLLPNASLYEFGIIHSCMHMAWVRAVTGRLKSDFQYSIKVVYNNFPWPESPTEKQKQTVSTASQKVLDARKTFPDSTLADLYDPLTMPSVLSKAHQALDKAVDACYGVKNFPNEAKRVAFLFSLYDHYLQKEALSSETGGKQE</sequence>
<feature type="domain" description="MmeI-like C-terminal" evidence="8">
    <location>
        <begin position="826"/>
        <end position="902"/>
    </location>
</feature>
<dbReference type="Pfam" id="PF20466">
    <property type="entry name" value="MmeI_TRD"/>
    <property type="match status" value="1"/>
</dbReference>
<evidence type="ECO:0000259" key="7">
    <source>
        <dbReference type="Pfam" id="PF20466"/>
    </source>
</evidence>
<proteinExistence type="predicted"/>
<evidence type="ECO:0000313" key="11">
    <source>
        <dbReference type="Proteomes" id="UP000321899"/>
    </source>
</evidence>
<name>A0A5Q4VFB4_9BACT</name>
<feature type="domain" description="MmeI-like helicase spacer" evidence="6">
    <location>
        <begin position="181"/>
        <end position="259"/>
    </location>
</feature>
<dbReference type="PRINTS" id="PR00507">
    <property type="entry name" value="N12N6MTFRASE"/>
</dbReference>
<dbReference type="AlphaFoldDB" id="A0A5Q4VFB4"/>
<comment type="caution">
    <text evidence="10">The sequence shown here is derived from an EMBL/GenBank/DDBJ whole genome shotgun (WGS) entry which is preliminary data.</text>
</comment>
<evidence type="ECO:0000256" key="2">
    <source>
        <dbReference type="ARBA" id="ARBA00022603"/>
    </source>
</evidence>
<dbReference type="InterPro" id="IPR046818">
    <property type="entry name" value="MmeI_C"/>
</dbReference>
<evidence type="ECO:0000259" key="8">
    <source>
        <dbReference type="Pfam" id="PF20467"/>
    </source>
</evidence>
<accession>A0A5Q4VFB4</accession>
<evidence type="ECO:0000256" key="3">
    <source>
        <dbReference type="ARBA" id="ARBA00022679"/>
    </source>
</evidence>
<dbReference type="InterPro" id="IPR046817">
    <property type="entry name" value="MmeI_N"/>
</dbReference>
<dbReference type="PANTHER" id="PTHR33841">
    <property type="entry name" value="DNA METHYLTRANSFERASE YEEA-RELATED"/>
    <property type="match status" value="1"/>
</dbReference>
<dbReference type="InterPro" id="IPR029063">
    <property type="entry name" value="SAM-dependent_MTases_sf"/>
</dbReference>
<dbReference type="PANTHER" id="PTHR33841:SF1">
    <property type="entry name" value="DNA METHYLTRANSFERASE A"/>
    <property type="match status" value="1"/>
</dbReference>
<feature type="domain" description="MmeI-like DNA-methyltransferase" evidence="9">
    <location>
        <begin position="338"/>
        <end position="596"/>
    </location>
</feature>
<evidence type="ECO:0000256" key="4">
    <source>
        <dbReference type="ARBA" id="ARBA00047942"/>
    </source>
</evidence>
<dbReference type="InterPro" id="IPR002052">
    <property type="entry name" value="DNA_methylase_N6_adenine_CS"/>
</dbReference>
<evidence type="ECO:0000259" key="9">
    <source>
        <dbReference type="Pfam" id="PF20473"/>
    </source>
</evidence>
<dbReference type="InterPro" id="IPR046820">
    <property type="entry name" value="MmeI_TRD"/>
</dbReference>
<dbReference type="Proteomes" id="UP000321899">
    <property type="component" value="Unassembled WGS sequence"/>
</dbReference>
<gene>
    <name evidence="10" type="ORF">FIM25_08875</name>
</gene>
<dbReference type="GO" id="GO:0003676">
    <property type="term" value="F:nucleic acid binding"/>
    <property type="evidence" value="ECO:0007669"/>
    <property type="project" value="InterPro"/>
</dbReference>
<evidence type="ECO:0000256" key="1">
    <source>
        <dbReference type="ARBA" id="ARBA00011900"/>
    </source>
</evidence>
<reference evidence="10 11" key="1">
    <citation type="submission" date="2019-06" db="EMBL/GenBank/DDBJ databases">
        <title>Desulfobotulus mexicanus sp. nov., a novel sulfate-reducing bacterium isolated from the sediment of an alkaline crater lake in Mexico.</title>
        <authorList>
            <person name="Hirschler-Rea A."/>
        </authorList>
    </citation>
    <scope>NUCLEOTIDE SEQUENCE [LARGE SCALE GENOMIC DNA]</scope>
    <source>
        <strain evidence="10 11">PAR22N</strain>
    </source>
</reference>
<keyword evidence="2 10" id="KW-0489">Methyltransferase</keyword>
<dbReference type="EC" id="2.1.1.72" evidence="1"/>
<feature type="domain" description="MmeI-like target recognition" evidence="7">
    <location>
        <begin position="619"/>
        <end position="822"/>
    </location>
</feature>
<dbReference type="Pfam" id="PF20467">
    <property type="entry name" value="MmeI_C"/>
    <property type="match status" value="1"/>
</dbReference>
<feature type="domain" description="MmeI-like N-terminal" evidence="5">
    <location>
        <begin position="11"/>
        <end position="175"/>
    </location>
</feature>
<dbReference type="Pfam" id="PF20473">
    <property type="entry name" value="MmeI_Mtase"/>
    <property type="match status" value="1"/>
</dbReference>
<dbReference type="InterPro" id="IPR046819">
    <property type="entry name" value="MmeI_hel"/>
</dbReference>
<organism evidence="10 11">
    <name type="scientific">Desulfobotulus mexicanus</name>
    <dbReference type="NCBI Taxonomy" id="2586642"/>
    <lineage>
        <taxon>Bacteria</taxon>
        <taxon>Pseudomonadati</taxon>
        <taxon>Thermodesulfobacteriota</taxon>
        <taxon>Desulfobacteria</taxon>
        <taxon>Desulfobacterales</taxon>
        <taxon>Desulfobacteraceae</taxon>
        <taxon>Desulfobotulus</taxon>
    </lineage>
</organism>